<organism evidence="2 3">
    <name type="scientific">Dryococelus australis</name>
    <dbReference type="NCBI Taxonomy" id="614101"/>
    <lineage>
        <taxon>Eukaryota</taxon>
        <taxon>Metazoa</taxon>
        <taxon>Ecdysozoa</taxon>
        <taxon>Arthropoda</taxon>
        <taxon>Hexapoda</taxon>
        <taxon>Insecta</taxon>
        <taxon>Pterygota</taxon>
        <taxon>Neoptera</taxon>
        <taxon>Polyneoptera</taxon>
        <taxon>Phasmatodea</taxon>
        <taxon>Verophasmatodea</taxon>
        <taxon>Anareolatae</taxon>
        <taxon>Phasmatidae</taxon>
        <taxon>Eurycanthinae</taxon>
        <taxon>Dryococelus</taxon>
    </lineage>
</organism>
<protein>
    <recommendedName>
        <fullName evidence="1">DDE-1 domain-containing protein</fullName>
    </recommendedName>
</protein>
<dbReference type="EMBL" id="JARBHB010000005">
    <property type="protein sequence ID" value="KAJ8884648.1"/>
    <property type="molecule type" value="Genomic_DNA"/>
</dbReference>
<sequence>MNLDCPLALIARKRMLPKLVERTSPGTIGHCSDNRWSNGEIFMLFLKHFNHHLKHFIPCLFLDNHKTHITLEAINSASESYIIMVVFPPHTTHRLQKLDISILGT</sequence>
<dbReference type="Pfam" id="PF03184">
    <property type="entry name" value="DDE_1"/>
    <property type="match status" value="1"/>
</dbReference>
<accession>A0ABQ9HL46</accession>
<dbReference type="InterPro" id="IPR004875">
    <property type="entry name" value="DDE_SF_endonuclease_dom"/>
</dbReference>
<proteinExistence type="predicted"/>
<feature type="domain" description="DDE-1" evidence="1">
    <location>
        <begin position="30"/>
        <end position="103"/>
    </location>
</feature>
<reference evidence="2 3" key="1">
    <citation type="submission" date="2023-02" db="EMBL/GenBank/DDBJ databases">
        <title>LHISI_Scaffold_Assembly.</title>
        <authorList>
            <person name="Stuart O.P."/>
            <person name="Cleave R."/>
            <person name="Magrath M.J.L."/>
            <person name="Mikheyev A.S."/>
        </authorList>
    </citation>
    <scope>NUCLEOTIDE SEQUENCE [LARGE SCALE GENOMIC DNA]</scope>
    <source>
        <strain evidence="2">Daus_M_001</strain>
        <tissue evidence="2">Leg muscle</tissue>
    </source>
</reference>
<keyword evidence="3" id="KW-1185">Reference proteome</keyword>
<evidence type="ECO:0000313" key="3">
    <source>
        <dbReference type="Proteomes" id="UP001159363"/>
    </source>
</evidence>
<name>A0ABQ9HL46_9NEOP</name>
<evidence type="ECO:0000313" key="2">
    <source>
        <dbReference type="EMBL" id="KAJ8884648.1"/>
    </source>
</evidence>
<comment type="caution">
    <text evidence="2">The sequence shown here is derived from an EMBL/GenBank/DDBJ whole genome shotgun (WGS) entry which is preliminary data.</text>
</comment>
<gene>
    <name evidence="2" type="ORF">PR048_016506</name>
</gene>
<dbReference type="Proteomes" id="UP001159363">
    <property type="component" value="Chromosome 4"/>
</dbReference>
<evidence type="ECO:0000259" key="1">
    <source>
        <dbReference type="Pfam" id="PF03184"/>
    </source>
</evidence>